<evidence type="ECO:0000313" key="1">
    <source>
        <dbReference type="EMBL" id="KAK3065808.1"/>
    </source>
</evidence>
<organism evidence="1 2">
    <name type="scientific">Coniosporium uncinatum</name>
    <dbReference type="NCBI Taxonomy" id="93489"/>
    <lineage>
        <taxon>Eukaryota</taxon>
        <taxon>Fungi</taxon>
        <taxon>Dikarya</taxon>
        <taxon>Ascomycota</taxon>
        <taxon>Pezizomycotina</taxon>
        <taxon>Dothideomycetes</taxon>
        <taxon>Dothideomycetes incertae sedis</taxon>
        <taxon>Coniosporium</taxon>
    </lineage>
</organism>
<proteinExistence type="predicted"/>
<evidence type="ECO:0000313" key="2">
    <source>
        <dbReference type="Proteomes" id="UP001186974"/>
    </source>
</evidence>
<keyword evidence="2" id="KW-1185">Reference proteome</keyword>
<gene>
    <name evidence="1" type="ORF">LTS18_002363</name>
</gene>
<name>A0ACC3DE51_9PEZI</name>
<comment type="caution">
    <text evidence="1">The sequence shown here is derived from an EMBL/GenBank/DDBJ whole genome shotgun (WGS) entry which is preliminary data.</text>
</comment>
<dbReference type="EMBL" id="JAWDJW010006194">
    <property type="protein sequence ID" value="KAK3065808.1"/>
    <property type="molecule type" value="Genomic_DNA"/>
</dbReference>
<accession>A0ACC3DE51</accession>
<protein>
    <submittedName>
        <fullName evidence="1">Uncharacterized protein</fullName>
    </submittedName>
</protein>
<reference evidence="1" key="1">
    <citation type="submission" date="2024-09" db="EMBL/GenBank/DDBJ databases">
        <title>Black Yeasts Isolated from many extreme environments.</title>
        <authorList>
            <person name="Coleine C."/>
            <person name="Stajich J.E."/>
            <person name="Selbmann L."/>
        </authorList>
    </citation>
    <scope>NUCLEOTIDE SEQUENCE</scope>
    <source>
        <strain evidence="1">CCFEE 5737</strain>
    </source>
</reference>
<feature type="non-terminal residue" evidence="1">
    <location>
        <position position="179"/>
    </location>
</feature>
<sequence>MTGDISPLTAPISDQQDNISAALWRRYDEITNSQSTNNALIEELLIRYDVLTEKHISLNAQYGQLSAYNAQVQMQMEENTASLQNFQNYFNRGPFVLVLIDGDGMIFQESLLAQGEAGGKIAAGALENGIINAIHAIFRDNGFPAHFKVIARVYANVKGLADVCHRAGLVSSPSDVEDF</sequence>
<dbReference type="Proteomes" id="UP001186974">
    <property type="component" value="Unassembled WGS sequence"/>
</dbReference>